<dbReference type="Pfam" id="PF12822">
    <property type="entry name" value="ECF_trnsprt"/>
    <property type="match status" value="1"/>
</dbReference>
<dbReference type="InterPro" id="IPR024529">
    <property type="entry name" value="ECF_trnsprt_substrate-spec"/>
</dbReference>
<accession>A0ABY4P9G0</accession>
<evidence type="ECO:0000256" key="1">
    <source>
        <dbReference type="SAM" id="Phobius"/>
    </source>
</evidence>
<protein>
    <submittedName>
        <fullName evidence="2">ECF transporter S component</fullName>
    </submittedName>
</protein>
<feature type="transmembrane region" description="Helical" evidence="1">
    <location>
        <begin position="161"/>
        <end position="189"/>
    </location>
</feature>
<feature type="transmembrane region" description="Helical" evidence="1">
    <location>
        <begin position="85"/>
        <end position="105"/>
    </location>
</feature>
<dbReference type="RefSeq" id="WP_249514426.1">
    <property type="nucleotide sequence ID" value="NZ_CP093366.1"/>
</dbReference>
<evidence type="ECO:0000313" key="3">
    <source>
        <dbReference type="Proteomes" id="UP000831495"/>
    </source>
</evidence>
<dbReference type="Gene3D" id="1.10.1760.20">
    <property type="match status" value="1"/>
</dbReference>
<sequence length="198" mass="21285">MHKSKAYKIAIRAILIAIILIQSMTPFFGFIPLGVINITIIHITVIIAAIVLSPNDGALVGLIWGIGTLLRAYTSPTSPIDTLVFTNPIISVLPRILVGYFAGWTYRLLRNKMKTKLVPMISAAAVGSLTNTILVLVLMRFMYASTMAASYKVSLGALNGVIMGIVGTNGVPELIAAVVLVPIISMALFKANKFLDQD</sequence>
<evidence type="ECO:0000313" key="2">
    <source>
        <dbReference type="EMBL" id="UQS82156.1"/>
    </source>
</evidence>
<feature type="transmembrane region" description="Helical" evidence="1">
    <location>
        <begin position="9"/>
        <end position="28"/>
    </location>
</feature>
<feature type="transmembrane region" description="Helical" evidence="1">
    <location>
        <begin position="117"/>
        <end position="141"/>
    </location>
</feature>
<keyword evidence="1" id="KW-0812">Transmembrane</keyword>
<proteinExistence type="predicted"/>
<gene>
    <name evidence="2" type="ORF">MOO45_00195</name>
</gene>
<keyword evidence="1" id="KW-0472">Membrane</keyword>
<organism evidence="2 3">
    <name type="scientific">Bombilactobacillus folatiphilus</name>
    <dbReference type="NCBI Taxonomy" id="2923362"/>
    <lineage>
        <taxon>Bacteria</taxon>
        <taxon>Bacillati</taxon>
        <taxon>Bacillota</taxon>
        <taxon>Bacilli</taxon>
        <taxon>Lactobacillales</taxon>
        <taxon>Lactobacillaceae</taxon>
        <taxon>Bombilactobacillus</taxon>
    </lineage>
</organism>
<keyword evidence="3" id="KW-1185">Reference proteome</keyword>
<reference evidence="2" key="1">
    <citation type="journal article" date="2022" name="Int. J. Syst. Evol. Microbiol.">
        <title>Apilactobacillus apisilvae sp. nov., Nicolia spurrieriana gen. nov. sp. nov., Bombilactobacillus folatiphilus sp. nov. and Bombilactobacillus thymidiniphilus sp. nov., four new lactic acid bacterial isolates from stingless bees Tetragonula carbonaria and Austroplebeia australis.</title>
        <authorList>
            <person name="Oliphant S.A."/>
            <person name="Watson-Haigh N.S."/>
            <person name="Sumby K.M."/>
            <person name="Gardner J."/>
            <person name="Groom S."/>
            <person name="Jiranek V."/>
        </authorList>
    </citation>
    <scope>NUCLEOTIDE SEQUENCE</scope>
    <source>
        <strain evidence="2">SG4_D2</strain>
    </source>
</reference>
<dbReference type="Proteomes" id="UP000831495">
    <property type="component" value="Chromosome"/>
</dbReference>
<keyword evidence="1" id="KW-1133">Transmembrane helix</keyword>
<name>A0ABY4P9G0_9LACO</name>
<dbReference type="EMBL" id="CP093366">
    <property type="protein sequence ID" value="UQS82156.1"/>
    <property type="molecule type" value="Genomic_DNA"/>
</dbReference>